<proteinExistence type="predicted"/>
<dbReference type="AlphaFoldDB" id="M2Y284"/>
<dbReference type="Gramene" id="EME29919">
    <property type="protein sequence ID" value="EME29919"/>
    <property type="gene ID" value="Gasu_27050"/>
</dbReference>
<dbReference type="STRING" id="130081.M2Y284"/>
<dbReference type="Gene3D" id="3.90.1640.30">
    <property type="match status" value="1"/>
</dbReference>
<dbReference type="PANTHER" id="PTHR46922:SF4">
    <property type="entry name" value="DHHA1 DOMAIN PROTEIN"/>
    <property type="match status" value="1"/>
</dbReference>
<sequence length="292" mass="33618">MSSSFWQSLPRQVWVFYHYPCNDGIFAATCAYLFFKKYSANVRFIPHKTYEAYSLEPKALEHVDTVFLLDYIGNGLVEELAKNTHTVIIDHHKTAISYLQTNPDQWSSYQIELYLDDQRSACGLAWNYFSNLSRHFFQQDLIDLQLAETHFLPILRAVQDADLWLWKEQGSKEIVSGLSQQLIEYDVNSNPQVFEELVHLTVDDLVSLGKLAIEENEKMILKELQNTFVIEPLPEHKFLAVMVDSHMARLRSELGNVLAKESEKCSLLPVAAVVYPIENKLKVEDTAMQVAL</sequence>
<dbReference type="RefSeq" id="XP_005706439.1">
    <property type="nucleotide sequence ID" value="XM_005706382.1"/>
</dbReference>
<dbReference type="OrthoDB" id="443832at2759"/>
<dbReference type="SUPFAM" id="SSF64182">
    <property type="entry name" value="DHH phosphoesterases"/>
    <property type="match status" value="1"/>
</dbReference>
<name>M2Y284_GALSU</name>
<dbReference type="OMA" id="RFYPNIV"/>
<accession>M2Y284</accession>
<dbReference type="InterPro" id="IPR001667">
    <property type="entry name" value="DDH_dom"/>
</dbReference>
<dbReference type="InterPro" id="IPR038763">
    <property type="entry name" value="DHH_sf"/>
</dbReference>
<dbReference type="eggNOG" id="ENOG502QPRE">
    <property type="taxonomic scope" value="Eukaryota"/>
</dbReference>
<dbReference type="Proteomes" id="UP000030680">
    <property type="component" value="Unassembled WGS sequence"/>
</dbReference>
<evidence type="ECO:0000313" key="2">
    <source>
        <dbReference type="EMBL" id="EME29919.1"/>
    </source>
</evidence>
<protein>
    <submittedName>
        <fullName evidence="2">Nucleic acid binding protein</fullName>
    </submittedName>
</protein>
<feature type="domain" description="DDH" evidence="1">
    <location>
        <begin position="13"/>
        <end position="135"/>
    </location>
</feature>
<keyword evidence="3" id="KW-1185">Reference proteome</keyword>
<reference evidence="3" key="1">
    <citation type="journal article" date="2013" name="Science">
        <title>Gene transfer from bacteria and archaea facilitated evolution of an extremophilic eukaryote.</title>
        <authorList>
            <person name="Schonknecht G."/>
            <person name="Chen W.H."/>
            <person name="Ternes C.M."/>
            <person name="Barbier G.G."/>
            <person name="Shrestha R.P."/>
            <person name="Stanke M."/>
            <person name="Brautigam A."/>
            <person name="Baker B.J."/>
            <person name="Banfield J.F."/>
            <person name="Garavito R.M."/>
            <person name="Carr K."/>
            <person name="Wilkerson C."/>
            <person name="Rensing S.A."/>
            <person name="Gagneul D."/>
            <person name="Dickenson N.E."/>
            <person name="Oesterhelt C."/>
            <person name="Lercher M.J."/>
            <person name="Weber A.P."/>
        </authorList>
    </citation>
    <scope>NUCLEOTIDE SEQUENCE [LARGE SCALE GENOMIC DNA]</scope>
    <source>
        <strain evidence="3">074W</strain>
    </source>
</reference>
<organism evidence="2 3">
    <name type="scientific">Galdieria sulphuraria</name>
    <name type="common">Red alga</name>
    <dbReference type="NCBI Taxonomy" id="130081"/>
    <lineage>
        <taxon>Eukaryota</taxon>
        <taxon>Rhodophyta</taxon>
        <taxon>Bangiophyceae</taxon>
        <taxon>Galdieriales</taxon>
        <taxon>Galdieriaceae</taxon>
        <taxon>Galdieria</taxon>
    </lineage>
</organism>
<evidence type="ECO:0000259" key="1">
    <source>
        <dbReference type="Pfam" id="PF01368"/>
    </source>
</evidence>
<evidence type="ECO:0000313" key="3">
    <source>
        <dbReference type="Proteomes" id="UP000030680"/>
    </source>
</evidence>
<dbReference type="Pfam" id="PF01368">
    <property type="entry name" value="DHH"/>
    <property type="match status" value="1"/>
</dbReference>
<dbReference type="GeneID" id="17088682"/>
<dbReference type="PANTHER" id="PTHR46922">
    <property type="entry name" value="DHHA1 DOMAIN PROTEIN"/>
    <property type="match status" value="1"/>
</dbReference>
<dbReference type="KEGG" id="gsl:Gasu_27050"/>
<dbReference type="EMBL" id="KB454504">
    <property type="protein sequence ID" value="EME29919.1"/>
    <property type="molecule type" value="Genomic_DNA"/>
</dbReference>
<gene>
    <name evidence="2" type="ORF">Gasu_27050</name>
</gene>